<protein>
    <submittedName>
        <fullName evidence="2">Uncharacterized protein</fullName>
    </submittedName>
</protein>
<keyword evidence="1" id="KW-1133">Transmembrane helix</keyword>
<reference evidence="2" key="1">
    <citation type="journal article" date="2013" name="J. Plant Res.">
        <title>Effect of fungi and light on seed germination of three Opuntia species from semiarid lands of central Mexico.</title>
        <authorList>
            <person name="Delgado-Sanchez P."/>
            <person name="Jimenez-Bremont J.F."/>
            <person name="Guerrero-Gonzalez Mde L."/>
            <person name="Flores J."/>
        </authorList>
    </citation>
    <scope>NUCLEOTIDE SEQUENCE</scope>
    <source>
        <tissue evidence="2">Cladode</tissue>
    </source>
</reference>
<accession>A0A7C9AYP4</accession>
<reference evidence="2" key="2">
    <citation type="submission" date="2020-07" db="EMBL/GenBank/DDBJ databases">
        <authorList>
            <person name="Vera ALvarez R."/>
            <person name="Arias-Moreno D.M."/>
            <person name="Jimenez-Jacinto V."/>
            <person name="Jimenez-Bremont J.F."/>
            <person name="Swaminathan K."/>
            <person name="Moose S.P."/>
            <person name="Guerrero-Gonzalez M.L."/>
            <person name="Marino-Ramirez L."/>
            <person name="Landsman D."/>
            <person name="Rodriguez-Kessler M."/>
            <person name="Delgado-Sanchez P."/>
        </authorList>
    </citation>
    <scope>NUCLEOTIDE SEQUENCE</scope>
    <source>
        <tissue evidence="2">Cladode</tissue>
    </source>
</reference>
<evidence type="ECO:0000256" key="1">
    <source>
        <dbReference type="SAM" id="Phobius"/>
    </source>
</evidence>
<keyword evidence="1" id="KW-0812">Transmembrane</keyword>
<keyword evidence="1" id="KW-0472">Membrane</keyword>
<proteinExistence type="predicted"/>
<dbReference type="EMBL" id="GISG01276569">
    <property type="protein sequence ID" value="MBA4677773.1"/>
    <property type="molecule type" value="Transcribed_RNA"/>
</dbReference>
<evidence type="ECO:0000313" key="2">
    <source>
        <dbReference type="EMBL" id="MBA4677773.1"/>
    </source>
</evidence>
<feature type="transmembrane region" description="Helical" evidence="1">
    <location>
        <begin position="21"/>
        <end position="39"/>
    </location>
</feature>
<name>A0A7C9AYP4_OPUST</name>
<dbReference type="AlphaFoldDB" id="A0A7C9AYP4"/>
<sequence length="290" mass="32759">MDIRKKKRVLRPSLSFAQQHLSLKSFVICCSFVLFLLLISRDFGGGSESFRPARVIIANLSVFSSSNSINNSIQESLAAQRRSINSTTNTRSNGYFRIENRVLFTDHVLVILSANGQSPRNLLQLGGTIDCVYQRWDDGKTERREREETLTRPMLSADEYGDTGTRWIVRCPYPPANYSAGVGLRGHLDDVVSSDWELSARENQTVESWDMVAYEATWDGEDTAVVFVKGFNLRSDQESLPNPFTCRFKVENKTEGLVLASKAITASQEIIRCPLPQVLKTNSKEHQRKE</sequence>
<organism evidence="2">
    <name type="scientific">Opuntia streptacantha</name>
    <name type="common">Prickly pear cactus</name>
    <name type="synonym">Opuntia cardona</name>
    <dbReference type="NCBI Taxonomy" id="393608"/>
    <lineage>
        <taxon>Eukaryota</taxon>
        <taxon>Viridiplantae</taxon>
        <taxon>Streptophyta</taxon>
        <taxon>Embryophyta</taxon>
        <taxon>Tracheophyta</taxon>
        <taxon>Spermatophyta</taxon>
        <taxon>Magnoliopsida</taxon>
        <taxon>eudicotyledons</taxon>
        <taxon>Gunneridae</taxon>
        <taxon>Pentapetalae</taxon>
        <taxon>Caryophyllales</taxon>
        <taxon>Cactineae</taxon>
        <taxon>Cactaceae</taxon>
        <taxon>Opuntioideae</taxon>
        <taxon>Opuntia</taxon>
    </lineage>
</organism>